<dbReference type="PROSITE" id="PS50005">
    <property type="entry name" value="TPR"/>
    <property type="match status" value="1"/>
</dbReference>
<dbReference type="Proteomes" id="UP000252357">
    <property type="component" value="Unassembled WGS sequence"/>
</dbReference>
<sequence>MQMRQSFIQLCLVSALSTSHLLQAAPFDTAPAAVTAAQSAYEIGKQAALDKNWSLALKELKKAEAAEPNNADVHNMLGYTYRWQGQLELAFQHYRRSLELNPNHRGTHEYMGKAFLMNKQPEEAQKLLANLEKICGKSCPEYKSLEIAITNYKPQ</sequence>
<dbReference type="Gene3D" id="1.25.40.10">
    <property type="entry name" value="Tetratricopeptide repeat domain"/>
    <property type="match status" value="1"/>
</dbReference>
<dbReference type="InterPro" id="IPR019734">
    <property type="entry name" value="TPR_rpt"/>
</dbReference>
<dbReference type="SMART" id="SM00028">
    <property type="entry name" value="TPR"/>
    <property type="match status" value="2"/>
</dbReference>
<dbReference type="AlphaFoldDB" id="A0A368L804"/>
<accession>A0A368L804</accession>
<comment type="caution">
    <text evidence="3">The sequence shown here is derived from an EMBL/GenBank/DDBJ whole genome shotgun (WGS) entry which is preliminary data.</text>
</comment>
<reference evidence="3 4" key="1">
    <citation type="journal article" date="2018" name="Int. J. Syst. Evol. Microbiol.">
        <title>Parvibium lacunae gen. nov., sp. nov., a new member of the family Alcaligenaceae isolated from a freshwater pond.</title>
        <authorList>
            <person name="Chen W.M."/>
            <person name="Xie P.B."/>
            <person name="Hsu M.Y."/>
            <person name="Sheu S.Y."/>
        </authorList>
    </citation>
    <scope>NUCLEOTIDE SEQUENCE [LARGE SCALE GENOMIC DNA]</scope>
    <source>
        <strain evidence="3 4">KMB9</strain>
    </source>
</reference>
<gene>
    <name evidence="3" type="ORF">DU000_02955</name>
</gene>
<feature type="repeat" description="TPR" evidence="1">
    <location>
        <begin position="71"/>
        <end position="104"/>
    </location>
</feature>
<feature type="chain" id="PRO_5016892488" evidence="2">
    <location>
        <begin position="25"/>
        <end position="155"/>
    </location>
</feature>
<dbReference type="InterPro" id="IPR011990">
    <property type="entry name" value="TPR-like_helical_dom_sf"/>
</dbReference>
<evidence type="ECO:0000256" key="1">
    <source>
        <dbReference type="PROSITE-ProRule" id="PRU00339"/>
    </source>
</evidence>
<organism evidence="3 4">
    <name type="scientific">Parvibium lacunae</name>
    <dbReference type="NCBI Taxonomy" id="1888893"/>
    <lineage>
        <taxon>Bacteria</taxon>
        <taxon>Pseudomonadati</taxon>
        <taxon>Pseudomonadota</taxon>
        <taxon>Betaproteobacteria</taxon>
        <taxon>Burkholderiales</taxon>
        <taxon>Alcaligenaceae</taxon>
        <taxon>Parvibium</taxon>
    </lineage>
</organism>
<evidence type="ECO:0000313" key="3">
    <source>
        <dbReference type="EMBL" id="RCS59682.1"/>
    </source>
</evidence>
<evidence type="ECO:0000313" key="4">
    <source>
        <dbReference type="Proteomes" id="UP000252357"/>
    </source>
</evidence>
<protein>
    <submittedName>
        <fullName evidence="3">Tetratricopeptide repeat protein</fullName>
    </submittedName>
</protein>
<evidence type="ECO:0000256" key="2">
    <source>
        <dbReference type="SAM" id="SignalP"/>
    </source>
</evidence>
<feature type="signal peptide" evidence="2">
    <location>
        <begin position="1"/>
        <end position="24"/>
    </location>
</feature>
<dbReference type="SUPFAM" id="SSF48452">
    <property type="entry name" value="TPR-like"/>
    <property type="match status" value="1"/>
</dbReference>
<proteinExistence type="predicted"/>
<keyword evidence="1" id="KW-0802">TPR repeat</keyword>
<keyword evidence="4" id="KW-1185">Reference proteome</keyword>
<dbReference type="Pfam" id="PF00515">
    <property type="entry name" value="TPR_1"/>
    <property type="match status" value="1"/>
</dbReference>
<dbReference type="EMBL" id="QPGB01000001">
    <property type="protein sequence ID" value="RCS59682.1"/>
    <property type="molecule type" value="Genomic_DNA"/>
</dbReference>
<name>A0A368L804_9BURK</name>
<dbReference type="PROSITE" id="PS50293">
    <property type="entry name" value="TPR_REGION"/>
    <property type="match status" value="1"/>
</dbReference>
<keyword evidence="2" id="KW-0732">Signal</keyword>